<feature type="transmembrane region" description="Helical" evidence="1">
    <location>
        <begin position="165"/>
        <end position="184"/>
    </location>
</feature>
<gene>
    <name evidence="2" type="ORF">NNJEOMEG_03277</name>
</gene>
<keyword evidence="1" id="KW-0812">Transmembrane</keyword>
<dbReference type="AlphaFoldDB" id="A0A6V8LUK3"/>
<evidence type="ECO:0000313" key="2">
    <source>
        <dbReference type="EMBL" id="GFK95414.1"/>
    </source>
</evidence>
<accession>A0A6V8LUK3</accession>
<evidence type="ECO:0000256" key="1">
    <source>
        <dbReference type="SAM" id="Phobius"/>
    </source>
</evidence>
<dbReference type="Proteomes" id="UP000494245">
    <property type="component" value="Unassembled WGS sequence"/>
</dbReference>
<reference evidence="2 3" key="2">
    <citation type="submission" date="2020-05" db="EMBL/GenBank/DDBJ databases">
        <title>Draft genome sequence of Desulfovibrio sp. strainFSS-1.</title>
        <authorList>
            <person name="Shimoshige H."/>
            <person name="Kobayashi H."/>
            <person name="Maekawa T."/>
        </authorList>
    </citation>
    <scope>NUCLEOTIDE SEQUENCE [LARGE SCALE GENOMIC DNA]</scope>
    <source>
        <strain evidence="2 3">SIID29052-01</strain>
    </source>
</reference>
<comment type="caution">
    <text evidence="2">The sequence shown here is derived from an EMBL/GenBank/DDBJ whole genome shotgun (WGS) entry which is preliminary data.</text>
</comment>
<keyword evidence="1" id="KW-1133">Transmembrane helix</keyword>
<dbReference type="RefSeq" id="WP_173086405.1">
    <property type="nucleotide sequence ID" value="NZ_BLTE01000017.1"/>
</dbReference>
<dbReference type="EMBL" id="BLTE01000017">
    <property type="protein sequence ID" value="GFK95414.1"/>
    <property type="molecule type" value="Genomic_DNA"/>
</dbReference>
<feature type="transmembrane region" description="Helical" evidence="1">
    <location>
        <begin position="36"/>
        <end position="59"/>
    </location>
</feature>
<feature type="transmembrane region" description="Helical" evidence="1">
    <location>
        <begin position="190"/>
        <end position="212"/>
    </location>
</feature>
<keyword evidence="1" id="KW-0472">Membrane</keyword>
<keyword evidence="3" id="KW-1185">Reference proteome</keyword>
<organism evidence="2 3">
    <name type="scientific">Fundidesulfovibrio magnetotacticus</name>
    <dbReference type="NCBI Taxonomy" id="2730080"/>
    <lineage>
        <taxon>Bacteria</taxon>
        <taxon>Pseudomonadati</taxon>
        <taxon>Thermodesulfobacteriota</taxon>
        <taxon>Desulfovibrionia</taxon>
        <taxon>Desulfovibrionales</taxon>
        <taxon>Desulfovibrionaceae</taxon>
        <taxon>Fundidesulfovibrio</taxon>
    </lineage>
</organism>
<sequence>MNFPIDSYELRARYAPSLIVVTPFLITLWACAPTEFQGVAAFSGGILSIVVWYSFSVFVRYCGKRAEKQIWNEPSEKPVVSFLLWNNNMIGRDLKMQYHKVIYDCLHLPTWSPEFEEGDPLKAAQYGRQAFVRAKGVVRRLDPNGLWYIDLADYGFARNLYGARWYWVGVSVCMSFTSLFLVLLGRSSDMLILGLIMNIFMLLFSFVFGRVLGDLSKEIALRYAQHFWESFLNLSENVNYDKRIEGKNGN</sequence>
<evidence type="ECO:0000313" key="3">
    <source>
        <dbReference type="Proteomes" id="UP000494245"/>
    </source>
</evidence>
<feature type="transmembrane region" description="Helical" evidence="1">
    <location>
        <begin position="12"/>
        <end position="30"/>
    </location>
</feature>
<proteinExistence type="predicted"/>
<name>A0A6V8LUK3_9BACT</name>
<protein>
    <submittedName>
        <fullName evidence="2">Uncharacterized protein</fullName>
    </submittedName>
</protein>
<reference evidence="2 3" key="1">
    <citation type="submission" date="2020-04" db="EMBL/GenBank/DDBJ databases">
        <authorList>
            <consortium name="Desulfovibrio sp. FSS-1 genome sequencing consortium"/>
            <person name="Shimoshige H."/>
            <person name="Kobayashi H."/>
            <person name="Maekawa T."/>
        </authorList>
    </citation>
    <scope>NUCLEOTIDE SEQUENCE [LARGE SCALE GENOMIC DNA]</scope>
    <source>
        <strain evidence="2 3">SIID29052-01</strain>
    </source>
</reference>